<dbReference type="InterPro" id="IPR052053">
    <property type="entry name" value="IM_YidH-like"/>
</dbReference>
<dbReference type="PANTHER" id="PTHR34187:SF2">
    <property type="entry name" value="DUF202 DOMAIN-CONTAINING PROTEIN"/>
    <property type="match status" value="1"/>
</dbReference>
<organism evidence="8">
    <name type="scientific">Jonesiaceae bacterium BS-20</name>
    <dbReference type="NCBI Taxonomy" id="3120821"/>
    <lineage>
        <taxon>Bacteria</taxon>
        <taxon>Bacillati</taxon>
        <taxon>Actinomycetota</taxon>
        <taxon>Actinomycetes</taxon>
        <taxon>Micrococcales</taxon>
        <taxon>Jonesiaceae</taxon>
    </lineage>
</organism>
<comment type="subcellular location">
    <subcellularLocation>
        <location evidence="1">Cell membrane</location>
        <topology evidence="1">Multi-pass membrane protein</topology>
    </subcellularLocation>
</comment>
<gene>
    <name evidence="8" type="ORF">V5R04_11680</name>
</gene>
<evidence type="ECO:0000313" key="8">
    <source>
        <dbReference type="EMBL" id="XBH20876.1"/>
    </source>
</evidence>
<keyword evidence="2" id="KW-1003">Cell membrane</keyword>
<dbReference type="EMBL" id="CP146203">
    <property type="protein sequence ID" value="XBH20876.1"/>
    <property type="molecule type" value="Genomic_DNA"/>
</dbReference>
<evidence type="ECO:0000256" key="2">
    <source>
        <dbReference type="ARBA" id="ARBA00022475"/>
    </source>
</evidence>
<proteinExistence type="predicted"/>
<name>A0AAU7DTV3_9MICO</name>
<feature type="transmembrane region" description="Helical" evidence="6">
    <location>
        <begin position="61"/>
        <end position="80"/>
    </location>
</feature>
<dbReference type="InterPro" id="IPR003807">
    <property type="entry name" value="DUF202"/>
</dbReference>
<feature type="domain" description="DUF202" evidence="7">
    <location>
        <begin position="20"/>
        <end position="86"/>
    </location>
</feature>
<evidence type="ECO:0000256" key="6">
    <source>
        <dbReference type="SAM" id="Phobius"/>
    </source>
</evidence>
<keyword evidence="4 6" id="KW-1133">Transmembrane helix</keyword>
<dbReference type="Pfam" id="PF02656">
    <property type="entry name" value="DUF202"/>
    <property type="match status" value="1"/>
</dbReference>
<evidence type="ECO:0000256" key="1">
    <source>
        <dbReference type="ARBA" id="ARBA00004651"/>
    </source>
</evidence>
<evidence type="ECO:0000256" key="3">
    <source>
        <dbReference type="ARBA" id="ARBA00022692"/>
    </source>
</evidence>
<dbReference type="GO" id="GO:0005886">
    <property type="term" value="C:plasma membrane"/>
    <property type="evidence" value="ECO:0007669"/>
    <property type="project" value="UniProtKB-SubCell"/>
</dbReference>
<feature type="transmembrane region" description="Helical" evidence="6">
    <location>
        <begin position="29"/>
        <end position="49"/>
    </location>
</feature>
<dbReference type="AlphaFoldDB" id="A0AAU7DTV3"/>
<keyword evidence="3 6" id="KW-0812">Transmembrane</keyword>
<keyword evidence="5 6" id="KW-0472">Membrane</keyword>
<reference evidence="8" key="1">
    <citation type="submission" date="2024-02" db="EMBL/GenBank/DDBJ databases">
        <title>Tomenella chthoni gen. nov. sp. nov., a member of the family Jonesiaceae isolated from bat guano.</title>
        <authorList>
            <person name="Miller S.L."/>
            <person name="King J."/>
            <person name="Sankaranarayanan K."/>
            <person name="Lawson P.A."/>
        </authorList>
    </citation>
    <scope>NUCLEOTIDE SEQUENCE</scope>
    <source>
        <strain evidence="8">BS-20</strain>
    </source>
</reference>
<protein>
    <submittedName>
        <fullName evidence="8">DUF202 domain-containing protein</fullName>
    </submittedName>
</protein>
<evidence type="ECO:0000256" key="4">
    <source>
        <dbReference type="ARBA" id="ARBA00022989"/>
    </source>
</evidence>
<dbReference type="PANTHER" id="PTHR34187">
    <property type="entry name" value="FGR18P"/>
    <property type="match status" value="1"/>
</dbReference>
<accession>A0AAU7DTV3</accession>
<evidence type="ECO:0000259" key="7">
    <source>
        <dbReference type="Pfam" id="PF02656"/>
    </source>
</evidence>
<evidence type="ECO:0000256" key="5">
    <source>
        <dbReference type="ARBA" id="ARBA00023136"/>
    </source>
</evidence>
<feature type="transmembrane region" description="Helical" evidence="6">
    <location>
        <begin position="100"/>
        <end position="119"/>
    </location>
</feature>
<sequence length="124" mass="13558">MTDKRFPRSVFRHGSDPDPRFTMANERTFLAWIRTSLAFIAGALALEALDIPLQPTLRTVATILFLALGLATPIYAWVAWTRNERALRTNTPLHGPSMSVVISVVLTVVVIVLGLGLILEGSSS</sequence>